<evidence type="ECO:0000313" key="2">
    <source>
        <dbReference type="EMBL" id="KAG9229016.1"/>
    </source>
</evidence>
<feature type="transmembrane region" description="Helical" evidence="1">
    <location>
        <begin position="6"/>
        <end position="27"/>
    </location>
</feature>
<gene>
    <name evidence="2" type="ORF">BJ875DRAFT_213298</name>
</gene>
<reference evidence="2" key="1">
    <citation type="journal article" date="2021" name="IMA Fungus">
        <title>Genomic characterization of three marine fungi, including Emericellopsis atlantica sp. nov. with signatures of a generalist lifestyle and marine biomass degradation.</title>
        <authorList>
            <person name="Hagestad O.C."/>
            <person name="Hou L."/>
            <person name="Andersen J.H."/>
            <person name="Hansen E.H."/>
            <person name="Altermark B."/>
            <person name="Li C."/>
            <person name="Kuhnert E."/>
            <person name="Cox R.J."/>
            <person name="Crous P.W."/>
            <person name="Spatafora J.W."/>
            <person name="Lail K."/>
            <person name="Amirebrahimi M."/>
            <person name="Lipzen A."/>
            <person name="Pangilinan J."/>
            <person name="Andreopoulos W."/>
            <person name="Hayes R.D."/>
            <person name="Ng V."/>
            <person name="Grigoriev I.V."/>
            <person name="Jackson S.A."/>
            <person name="Sutton T.D.S."/>
            <person name="Dobson A.D.W."/>
            <person name="Rama T."/>
        </authorList>
    </citation>
    <scope>NUCLEOTIDE SEQUENCE</scope>
    <source>
        <strain evidence="2">TRa018bII</strain>
    </source>
</reference>
<feature type="transmembrane region" description="Helical" evidence="1">
    <location>
        <begin position="81"/>
        <end position="104"/>
    </location>
</feature>
<protein>
    <submittedName>
        <fullName evidence="2">Uncharacterized protein</fullName>
    </submittedName>
</protein>
<keyword evidence="1" id="KW-1133">Transmembrane helix</keyword>
<proteinExistence type="predicted"/>
<evidence type="ECO:0000256" key="1">
    <source>
        <dbReference type="SAM" id="Phobius"/>
    </source>
</evidence>
<dbReference type="EMBL" id="MU251825">
    <property type="protein sequence ID" value="KAG9229016.1"/>
    <property type="molecule type" value="Genomic_DNA"/>
</dbReference>
<keyword evidence="3" id="KW-1185">Reference proteome</keyword>
<keyword evidence="1" id="KW-0472">Membrane</keyword>
<accession>A0A9P7Y930</accession>
<keyword evidence="1" id="KW-0812">Transmembrane</keyword>
<dbReference type="Proteomes" id="UP000824998">
    <property type="component" value="Unassembled WGS sequence"/>
</dbReference>
<evidence type="ECO:0000313" key="3">
    <source>
        <dbReference type="Proteomes" id="UP000824998"/>
    </source>
</evidence>
<dbReference type="AlphaFoldDB" id="A0A9P7Y930"/>
<name>A0A9P7Y930_9HELO</name>
<sequence>MGPSLYHNHSVIAHPLVYFTFIFRSAILKRTHRPKVHGRWILANPNQTAVQTDVRLGGLGNTPYYYSSTESDPVEIRDTEFCGILVSMKMLLIPLMVVFLLVAYPSEEKLEPPQRFGSDS</sequence>
<organism evidence="2 3">
    <name type="scientific">Amylocarpus encephaloides</name>
    <dbReference type="NCBI Taxonomy" id="45428"/>
    <lineage>
        <taxon>Eukaryota</taxon>
        <taxon>Fungi</taxon>
        <taxon>Dikarya</taxon>
        <taxon>Ascomycota</taxon>
        <taxon>Pezizomycotina</taxon>
        <taxon>Leotiomycetes</taxon>
        <taxon>Helotiales</taxon>
        <taxon>Helotiales incertae sedis</taxon>
        <taxon>Amylocarpus</taxon>
    </lineage>
</organism>
<comment type="caution">
    <text evidence="2">The sequence shown here is derived from an EMBL/GenBank/DDBJ whole genome shotgun (WGS) entry which is preliminary data.</text>
</comment>